<feature type="transmembrane region" description="Helical" evidence="5">
    <location>
        <begin position="118"/>
        <end position="140"/>
    </location>
</feature>
<evidence type="ECO:0000313" key="8">
    <source>
        <dbReference type="Proteomes" id="UP000246132"/>
    </source>
</evidence>
<protein>
    <submittedName>
        <fullName evidence="7">C-type cytochrome biogenesis protein CcmI</fullName>
    </submittedName>
</protein>
<keyword evidence="5" id="KW-0472">Membrane</keyword>
<keyword evidence="5" id="KW-0812">Transmembrane</keyword>
<organism evidence="7 8">
    <name type="scientific">Oceaniradius stylonematis</name>
    <dbReference type="NCBI Taxonomy" id="2184161"/>
    <lineage>
        <taxon>Bacteria</taxon>
        <taxon>Pseudomonadati</taxon>
        <taxon>Pseudomonadota</taxon>
        <taxon>Alphaproteobacteria</taxon>
        <taxon>Hyphomicrobiales</taxon>
        <taxon>Ahrensiaceae</taxon>
        <taxon>Oceaniradius</taxon>
    </lineage>
</organism>
<reference evidence="7 8" key="1">
    <citation type="journal article" date="2018" name="Int. J. Syst. Bacteriol.">
        <title>Oceaniradius stylonemae gen. nov., sp. nov., isolated from a red alga, Stylonema cornu-cervi.</title>
        <authorList>
            <person name="Jeong S."/>
        </authorList>
    </citation>
    <scope>NUCLEOTIDE SEQUENCE [LARGE SCALE GENOMIC DNA]</scope>
    <source>
        <strain evidence="7 8">StC1</strain>
    </source>
</reference>
<keyword evidence="4" id="KW-0802">TPR repeat</keyword>
<proteinExistence type="predicted"/>
<keyword evidence="2" id="KW-0677">Repeat</keyword>
<dbReference type="Proteomes" id="UP000246132">
    <property type="component" value="Unassembled WGS sequence"/>
</dbReference>
<comment type="caution">
    <text evidence="7">The sequence shown here is derived from an EMBL/GenBank/DDBJ whole genome shotgun (WGS) entry which is preliminary data.</text>
</comment>
<evidence type="ECO:0000313" key="7">
    <source>
        <dbReference type="EMBL" id="RKF06702.1"/>
    </source>
</evidence>
<evidence type="ECO:0000259" key="6">
    <source>
        <dbReference type="Pfam" id="PF23914"/>
    </source>
</evidence>
<dbReference type="GO" id="GO:0030313">
    <property type="term" value="C:cell envelope"/>
    <property type="evidence" value="ECO:0007669"/>
    <property type="project" value="UniProtKB-SubCell"/>
</dbReference>
<dbReference type="GO" id="GO:0017004">
    <property type="term" value="P:cytochrome complex assembly"/>
    <property type="evidence" value="ECO:0007669"/>
    <property type="project" value="UniProtKB-KW"/>
</dbReference>
<dbReference type="GO" id="GO:0005886">
    <property type="term" value="C:plasma membrane"/>
    <property type="evidence" value="ECO:0007669"/>
    <property type="project" value="TreeGrafter"/>
</dbReference>
<dbReference type="Pfam" id="PF23914">
    <property type="entry name" value="TPR_CcmH_CycH"/>
    <property type="match status" value="1"/>
</dbReference>
<dbReference type="NCBIfam" id="TIGR03142">
    <property type="entry name" value="cytochro_ccmI"/>
    <property type="match status" value="1"/>
</dbReference>
<evidence type="ECO:0000256" key="5">
    <source>
        <dbReference type="SAM" id="Phobius"/>
    </source>
</evidence>
<dbReference type="InterPro" id="IPR017560">
    <property type="entry name" value="Cyt_c_biogenesis_CcmI"/>
</dbReference>
<dbReference type="InterPro" id="IPR011990">
    <property type="entry name" value="TPR-like_helical_dom_sf"/>
</dbReference>
<accession>A0A3A8A8R1</accession>
<dbReference type="AlphaFoldDB" id="A0A3A8A8R1"/>
<feature type="domain" description="Cytochrome c-type biogenesis protein H TPR" evidence="6">
    <location>
        <begin position="164"/>
        <end position="287"/>
    </location>
</feature>
<evidence type="ECO:0000256" key="1">
    <source>
        <dbReference type="ARBA" id="ARBA00004196"/>
    </source>
</evidence>
<evidence type="ECO:0000256" key="2">
    <source>
        <dbReference type="ARBA" id="ARBA00022737"/>
    </source>
</evidence>
<feature type="transmembrane region" description="Helical" evidence="5">
    <location>
        <begin position="12"/>
        <end position="37"/>
    </location>
</feature>
<dbReference type="InterPro" id="IPR051263">
    <property type="entry name" value="C-type_cytochrome_biogenesis"/>
</dbReference>
<dbReference type="Gene3D" id="1.25.40.10">
    <property type="entry name" value="Tetratricopeptide repeat domain"/>
    <property type="match status" value="1"/>
</dbReference>
<name>A0A3A8A8R1_9HYPH</name>
<evidence type="ECO:0000256" key="3">
    <source>
        <dbReference type="ARBA" id="ARBA00022748"/>
    </source>
</evidence>
<keyword evidence="8" id="KW-1185">Reference proteome</keyword>
<sequence>MSQPVLLGNTALWRYLVTMVFWLTVLALTAAAIVIGFRPMLRGSGSADLNRAEDHEHDIAVYRHQLEELAGEEARGSISPVEAAQARNEISRRILAVEDRMSPVGTAGKPARAPRSGLAMLGLFALVFVPGLTLIIYTGIGSPGYESQPLAMRLEAMRDVAAMRSQTQDQLRDLVVRAEDHLRDNPDDGRGWDVLAPVYFRLGEVGKSETAYRNAIRLLGETPQRLSGLGETMVTAAGGIVTADASALFERALDTNPADARARFFVGLADVQIGQYEDARAAWTSLAADEGADMAWRAVAQQSLGRLDETAPVAETSGRPPVLDEATIEQMQNMSADERGSVIEAMVASLDERLRAQPDDLEGWKRLIRARIVLDQDDGLRDALERARSAYDGRPEELESLRAFAQGLGVDLEEYWP</sequence>
<dbReference type="SUPFAM" id="SSF48452">
    <property type="entry name" value="TPR-like"/>
    <property type="match status" value="1"/>
</dbReference>
<gene>
    <name evidence="7" type="primary">ccmI</name>
    <name evidence="7" type="ORF">DEM25_010665</name>
</gene>
<comment type="subcellular location">
    <subcellularLocation>
        <location evidence="1">Cell envelope</location>
    </subcellularLocation>
</comment>
<dbReference type="PANTHER" id="PTHR47870:SF1">
    <property type="entry name" value="CYTOCHROME C-TYPE BIOGENESIS PROTEIN CCMH"/>
    <property type="match status" value="1"/>
</dbReference>
<dbReference type="InterPro" id="IPR056413">
    <property type="entry name" value="TPR_CcmH_CycH"/>
</dbReference>
<dbReference type="EMBL" id="QFWV02000006">
    <property type="protein sequence ID" value="RKF06702.1"/>
    <property type="molecule type" value="Genomic_DNA"/>
</dbReference>
<keyword evidence="5" id="KW-1133">Transmembrane helix</keyword>
<dbReference type="PANTHER" id="PTHR47870">
    <property type="entry name" value="CYTOCHROME C-TYPE BIOGENESIS PROTEIN CCMH"/>
    <property type="match status" value="1"/>
</dbReference>
<keyword evidence="3" id="KW-0201">Cytochrome c-type biogenesis</keyword>
<evidence type="ECO:0000256" key="4">
    <source>
        <dbReference type="ARBA" id="ARBA00022803"/>
    </source>
</evidence>